<protein>
    <submittedName>
        <fullName evidence="2">Phasin family protein</fullName>
    </submittedName>
</protein>
<proteinExistence type="predicted"/>
<reference evidence="2" key="1">
    <citation type="journal article" date="2021" name="PeerJ">
        <title>Extensive microbial diversity within the chicken gut microbiome revealed by metagenomics and culture.</title>
        <authorList>
            <person name="Gilroy R."/>
            <person name="Ravi A."/>
            <person name="Getino M."/>
            <person name="Pursley I."/>
            <person name="Horton D.L."/>
            <person name="Alikhan N.F."/>
            <person name="Baker D."/>
            <person name="Gharbi K."/>
            <person name="Hall N."/>
            <person name="Watson M."/>
            <person name="Adriaenssens E.M."/>
            <person name="Foster-Nyarko E."/>
            <person name="Jarju S."/>
            <person name="Secka A."/>
            <person name="Antonio M."/>
            <person name="Oren A."/>
            <person name="Chaudhuri R.R."/>
            <person name="La Ragione R."/>
            <person name="Hildebrand F."/>
            <person name="Pallen M.J."/>
        </authorList>
    </citation>
    <scope>NUCLEOTIDE SEQUENCE</scope>
    <source>
        <strain evidence="2">1068</strain>
    </source>
</reference>
<dbReference type="AlphaFoldDB" id="A0A9D2JS69"/>
<accession>A0A9D2JS69</accession>
<feature type="region of interest" description="Disordered" evidence="1">
    <location>
        <begin position="98"/>
        <end position="168"/>
    </location>
</feature>
<dbReference type="EMBL" id="DXBG01000056">
    <property type="protein sequence ID" value="HIZ64763.1"/>
    <property type="molecule type" value="Genomic_DNA"/>
</dbReference>
<feature type="compositionally biased region" description="Basic and acidic residues" evidence="1">
    <location>
        <begin position="143"/>
        <end position="153"/>
    </location>
</feature>
<dbReference type="Pfam" id="PF05597">
    <property type="entry name" value="Phasin"/>
    <property type="match status" value="1"/>
</dbReference>
<evidence type="ECO:0000256" key="1">
    <source>
        <dbReference type="SAM" id="MobiDB-lite"/>
    </source>
</evidence>
<sequence>MDSLGDNVKKILLAGIGAVAATAEKSGEILEELVKKGELTVEQGKVLNEELKHNIKEKVRENVKVSVKPSTPEELEKLLDKMTPEQVAALKQKLEEMEQVKAAAGQDGEEKDFQPDCETSAEEACQTESQECADQGCQADGEAASRQEERKCCQDAGEPDSQKGCEEE</sequence>
<dbReference type="InterPro" id="IPR008769">
    <property type="entry name" value="PhaF_PhaI"/>
</dbReference>
<gene>
    <name evidence="2" type="ORF">H9809_02475</name>
</gene>
<comment type="caution">
    <text evidence="2">The sequence shown here is derived from an EMBL/GenBank/DDBJ whole genome shotgun (WGS) entry which is preliminary data.</text>
</comment>
<organism evidence="2 3">
    <name type="scientific">Candidatus Blautia pullicola</name>
    <dbReference type="NCBI Taxonomy" id="2838498"/>
    <lineage>
        <taxon>Bacteria</taxon>
        <taxon>Bacillati</taxon>
        <taxon>Bacillota</taxon>
        <taxon>Clostridia</taxon>
        <taxon>Lachnospirales</taxon>
        <taxon>Lachnospiraceae</taxon>
        <taxon>Blautia</taxon>
    </lineage>
</organism>
<evidence type="ECO:0000313" key="3">
    <source>
        <dbReference type="Proteomes" id="UP000824056"/>
    </source>
</evidence>
<name>A0A9D2JS69_9FIRM</name>
<reference evidence="2" key="2">
    <citation type="submission" date="2021-04" db="EMBL/GenBank/DDBJ databases">
        <authorList>
            <person name="Gilroy R."/>
        </authorList>
    </citation>
    <scope>NUCLEOTIDE SEQUENCE</scope>
    <source>
        <strain evidence="2">1068</strain>
    </source>
</reference>
<evidence type="ECO:0000313" key="2">
    <source>
        <dbReference type="EMBL" id="HIZ64763.1"/>
    </source>
</evidence>
<dbReference type="Proteomes" id="UP000824056">
    <property type="component" value="Unassembled WGS sequence"/>
</dbReference>